<evidence type="ECO:0000313" key="2">
    <source>
        <dbReference type="Ensembl" id="ENSBOBP00000024478.1"/>
    </source>
</evidence>
<dbReference type="Pfam" id="PF04884">
    <property type="entry name" value="UVB_sens_prot"/>
    <property type="match status" value="1"/>
</dbReference>
<dbReference type="Ensembl" id="ENSBOBT00000025012.1">
    <property type="protein sequence ID" value="ENSBOBP00000024478.1"/>
    <property type="gene ID" value="ENSBOBG00000014537.1"/>
</dbReference>
<reference evidence="2" key="1">
    <citation type="submission" date="2025-08" db="UniProtKB">
        <authorList>
            <consortium name="Ensembl"/>
        </authorList>
    </citation>
    <scope>IDENTIFICATION</scope>
</reference>
<dbReference type="Proteomes" id="UP000694567">
    <property type="component" value="Unplaced"/>
</dbReference>
<evidence type="ECO:0000259" key="1">
    <source>
        <dbReference type="Pfam" id="PF04884"/>
    </source>
</evidence>
<protein>
    <recommendedName>
        <fullName evidence="1">Protein root UVB sensitive/RUS domain-containing protein</fullName>
    </recommendedName>
</protein>
<name>A0A8C0FYZ3_BUBBB</name>
<proteinExistence type="predicted"/>
<dbReference type="AlphaFoldDB" id="A0A8C0FYZ3"/>
<reference evidence="2" key="2">
    <citation type="submission" date="2025-09" db="UniProtKB">
        <authorList>
            <consortium name="Ensembl"/>
        </authorList>
    </citation>
    <scope>IDENTIFICATION</scope>
</reference>
<evidence type="ECO:0000313" key="3">
    <source>
        <dbReference type="Proteomes" id="UP000694567"/>
    </source>
</evidence>
<organism evidence="2 3">
    <name type="scientific">Bubo bubo</name>
    <name type="common">Eurasian eagle-owl</name>
    <name type="synonym">Strix bubo</name>
    <dbReference type="NCBI Taxonomy" id="30461"/>
    <lineage>
        <taxon>Eukaryota</taxon>
        <taxon>Metazoa</taxon>
        <taxon>Chordata</taxon>
        <taxon>Craniata</taxon>
        <taxon>Vertebrata</taxon>
        <taxon>Euteleostomi</taxon>
        <taxon>Archelosauria</taxon>
        <taxon>Archosauria</taxon>
        <taxon>Dinosauria</taxon>
        <taxon>Saurischia</taxon>
        <taxon>Theropoda</taxon>
        <taxon>Coelurosauria</taxon>
        <taxon>Aves</taxon>
        <taxon>Neognathae</taxon>
        <taxon>Neoaves</taxon>
        <taxon>Telluraves</taxon>
        <taxon>Strigiformes</taxon>
        <taxon>Strigidae</taxon>
        <taxon>Bubo</taxon>
    </lineage>
</organism>
<sequence length="114" mass="12203">MSPPAVSPCDLEVPMCSWDYWNLGNNGELGGQRIWVGAKGVSQGVLLPQGYPESISPNYLRYQCWEALQVQLRATGRGLGGTGMNWGHGRGLETLEGGWGLLGGARGALGETER</sequence>
<feature type="domain" description="Protein root UVB sensitive/RUS" evidence="1">
    <location>
        <begin position="43"/>
        <end position="71"/>
    </location>
</feature>
<keyword evidence="3" id="KW-1185">Reference proteome</keyword>
<accession>A0A8C0FYZ3</accession>
<dbReference type="InterPro" id="IPR054549">
    <property type="entry name" value="UVB_sens_RUS_dom"/>
</dbReference>